<dbReference type="AlphaFoldDB" id="X1FFX8"/>
<comment type="caution">
    <text evidence="1">The sequence shown here is derived from an EMBL/GenBank/DDBJ whole genome shotgun (WGS) entry which is preliminary data.</text>
</comment>
<organism evidence="1">
    <name type="scientific">marine sediment metagenome</name>
    <dbReference type="NCBI Taxonomy" id="412755"/>
    <lineage>
        <taxon>unclassified sequences</taxon>
        <taxon>metagenomes</taxon>
        <taxon>ecological metagenomes</taxon>
    </lineage>
</organism>
<accession>X1FFX8</accession>
<evidence type="ECO:0000313" key="1">
    <source>
        <dbReference type="EMBL" id="GAH44511.1"/>
    </source>
</evidence>
<feature type="non-terminal residue" evidence="1">
    <location>
        <position position="1"/>
    </location>
</feature>
<proteinExistence type="predicted"/>
<reference evidence="1" key="1">
    <citation type="journal article" date="2014" name="Front. Microbiol.">
        <title>High frequency of phylogenetically diverse reductive dehalogenase-homologous genes in deep subseafloor sedimentary metagenomes.</title>
        <authorList>
            <person name="Kawai M."/>
            <person name="Futagami T."/>
            <person name="Toyoda A."/>
            <person name="Takaki Y."/>
            <person name="Nishi S."/>
            <person name="Hori S."/>
            <person name="Arai W."/>
            <person name="Tsubouchi T."/>
            <person name="Morono Y."/>
            <person name="Uchiyama I."/>
            <person name="Ito T."/>
            <person name="Fujiyama A."/>
            <person name="Inagaki F."/>
            <person name="Takami H."/>
        </authorList>
    </citation>
    <scope>NUCLEOTIDE SEQUENCE</scope>
    <source>
        <strain evidence="1">Expedition CK06-06</strain>
    </source>
</reference>
<gene>
    <name evidence="1" type="ORF">S03H2_11865</name>
</gene>
<sequence length="43" mass="4766">ILFDSDIILAKELGSYKMDSLAELISVRQSRASKILNEASIII</sequence>
<protein>
    <submittedName>
        <fullName evidence="1">Uncharacterized protein</fullName>
    </submittedName>
</protein>
<name>X1FFX8_9ZZZZ</name>
<dbReference type="EMBL" id="BARU01006041">
    <property type="protein sequence ID" value="GAH44511.1"/>
    <property type="molecule type" value="Genomic_DNA"/>
</dbReference>